<sequence>MWGTPAQVAQLRDLADQHGLKLFEDGSHAHGATVSGRRVGSFGDAAAFSMNGPKPLSAGEGGFLLTDDAEVYHRALLHGQYNKRCRNEIPETYPLHRYAVTGMGLKHRIHPLAAAIGLNQLSNLDTYLAGRHRIADYLCERLRDVPGVEPIVPAQSDRSSWYGLILRYRPEQLDGPARPLLRRPTSGRCDRGRQARFDLPAEPPAALPRTRPALPCPLTPLRLCSRAVPQS</sequence>
<organism evidence="3 4">
    <name type="scientific">Glycomyces harbinensis</name>
    <dbReference type="NCBI Taxonomy" id="58114"/>
    <lineage>
        <taxon>Bacteria</taxon>
        <taxon>Bacillati</taxon>
        <taxon>Actinomycetota</taxon>
        <taxon>Actinomycetes</taxon>
        <taxon>Glycomycetales</taxon>
        <taxon>Glycomycetaceae</taxon>
        <taxon>Glycomyces</taxon>
    </lineage>
</organism>
<dbReference type="PANTHER" id="PTHR30244">
    <property type="entry name" value="TRANSAMINASE"/>
    <property type="match status" value="1"/>
</dbReference>
<dbReference type="InterPro" id="IPR015422">
    <property type="entry name" value="PyrdxlP-dep_Trfase_small"/>
</dbReference>
<comment type="cofactor">
    <cofactor evidence="1">
        <name>pyridoxal 5'-phosphate</name>
        <dbReference type="ChEBI" id="CHEBI:597326"/>
    </cofactor>
</comment>
<gene>
    <name evidence="3" type="ORF">SAMN05216270_1293</name>
</gene>
<dbReference type="AlphaFoldDB" id="A0A1G7DUY2"/>
<dbReference type="SUPFAM" id="SSF53383">
    <property type="entry name" value="PLP-dependent transferases"/>
    <property type="match status" value="1"/>
</dbReference>
<proteinExistence type="predicted"/>
<protein>
    <submittedName>
        <fullName evidence="3">DegT/DnrJ/EryC1/StrS aminotransferase family protein</fullName>
    </submittedName>
</protein>
<accession>A0A1G7DUY2</accession>
<evidence type="ECO:0000256" key="2">
    <source>
        <dbReference type="SAM" id="MobiDB-lite"/>
    </source>
</evidence>
<dbReference type="Gene3D" id="3.90.1150.10">
    <property type="entry name" value="Aspartate Aminotransferase, domain 1"/>
    <property type="match status" value="1"/>
</dbReference>
<dbReference type="Gene3D" id="3.40.640.10">
    <property type="entry name" value="Type I PLP-dependent aspartate aminotransferase-like (Major domain)"/>
    <property type="match status" value="1"/>
</dbReference>
<dbReference type="InterPro" id="IPR000653">
    <property type="entry name" value="DegT/StrS_aminotransferase"/>
</dbReference>
<dbReference type="STRING" id="58114.SAMN05216270_1293"/>
<dbReference type="Proteomes" id="UP000198949">
    <property type="component" value="Unassembled WGS sequence"/>
</dbReference>
<keyword evidence="3" id="KW-0032">Aminotransferase</keyword>
<name>A0A1G7DUY2_9ACTN</name>
<dbReference type="PANTHER" id="PTHR30244:SF34">
    <property type="entry name" value="DTDP-4-AMINO-4,6-DIDEOXYGALACTOSE TRANSAMINASE"/>
    <property type="match status" value="1"/>
</dbReference>
<dbReference type="Pfam" id="PF01041">
    <property type="entry name" value="DegT_DnrJ_EryC1"/>
    <property type="match status" value="1"/>
</dbReference>
<dbReference type="GO" id="GO:0008483">
    <property type="term" value="F:transaminase activity"/>
    <property type="evidence" value="ECO:0007669"/>
    <property type="project" value="UniProtKB-KW"/>
</dbReference>
<evidence type="ECO:0000256" key="1">
    <source>
        <dbReference type="ARBA" id="ARBA00001933"/>
    </source>
</evidence>
<dbReference type="InterPro" id="IPR015421">
    <property type="entry name" value="PyrdxlP-dep_Trfase_major"/>
</dbReference>
<dbReference type="GO" id="GO:0000271">
    <property type="term" value="P:polysaccharide biosynthetic process"/>
    <property type="evidence" value="ECO:0007669"/>
    <property type="project" value="TreeGrafter"/>
</dbReference>
<reference evidence="4" key="1">
    <citation type="submission" date="2016-10" db="EMBL/GenBank/DDBJ databases">
        <authorList>
            <person name="Varghese N."/>
            <person name="Submissions S."/>
        </authorList>
    </citation>
    <scope>NUCLEOTIDE SEQUENCE [LARGE SCALE GENOMIC DNA]</scope>
    <source>
        <strain evidence="4">CGMCC 4.3516</strain>
    </source>
</reference>
<feature type="region of interest" description="Disordered" evidence="2">
    <location>
        <begin position="176"/>
        <end position="212"/>
    </location>
</feature>
<dbReference type="GO" id="GO:0030170">
    <property type="term" value="F:pyridoxal phosphate binding"/>
    <property type="evidence" value="ECO:0007669"/>
    <property type="project" value="TreeGrafter"/>
</dbReference>
<dbReference type="InterPro" id="IPR015424">
    <property type="entry name" value="PyrdxlP-dep_Trfase"/>
</dbReference>
<evidence type="ECO:0000313" key="4">
    <source>
        <dbReference type="Proteomes" id="UP000198949"/>
    </source>
</evidence>
<keyword evidence="3" id="KW-0808">Transferase</keyword>
<dbReference type="EMBL" id="FNAD01000029">
    <property type="protein sequence ID" value="SDE55261.1"/>
    <property type="molecule type" value="Genomic_DNA"/>
</dbReference>
<keyword evidence="4" id="KW-1185">Reference proteome</keyword>
<evidence type="ECO:0000313" key="3">
    <source>
        <dbReference type="EMBL" id="SDE55261.1"/>
    </source>
</evidence>